<keyword evidence="1" id="KW-0472">Membrane</keyword>
<protein>
    <submittedName>
        <fullName evidence="2">Uncharacterized protein</fullName>
    </submittedName>
</protein>
<reference evidence="2" key="1">
    <citation type="submission" date="2021-01" db="UniProtKB">
        <authorList>
            <consortium name="EnsemblPlants"/>
        </authorList>
    </citation>
    <scope>IDENTIFICATION</scope>
</reference>
<name>A0A7N0T8Z8_KALFE</name>
<dbReference type="EnsemblPlants" id="Kaladp0025s0008.1.v1.1">
    <property type="protein sequence ID" value="Kaladp0025s0008.1.v1.1.CDS.1"/>
    <property type="gene ID" value="Kaladp0025s0008.v1.1"/>
</dbReference>
<dbReference type="Proteomes" id="UP000594263">
    <property type="component" value="Unplaced"/>
</dbReference>
<evidence type="ECO:0000313" key="3">
    <source>
        <dbReference type="Proteomes" id="UP000594263"/>
    </source>
</evidence>
<accession>A0A7N0T8Z8</accession>
<evidence type="ECO:0000256" key="1">
    <source>
        <dbReference type="SAM" id="Phobius"/>
    </source>
</evidence>
<dbReference type="Gramene" id="Kaladp0025s0008.1.v1.1">
    <property type="protein sequence ID" value="Kaladp0025s0008.1.v1.1.CDS.1"/>
    <property type="gene ID" value="Kaladp0025s0008.v1.1"/>
</dbReference>
<proteinExistence type="predicted"/>
<dbReference type="EnsemblPlants" id="Kaladp0025s0008.2.v1.1">
    <property type="protein sequence ID" value="Kaladp0025s0008.2.v1.1.CDS.1"/>
    <property type="gene ID" value="Kaladp0025s0008.v1.1"/>
</dbReference>
<keyword evidence="1" id="KW-1133">Transmembrane helix</keyword>
<dbReference type="Gramene" id="Kaladp0025s0008.2.v1.1">
    <property type="protein sequence ID" value="Kaladp0025s0008.2.v1.1.CDS.1"/>
    <property type="gene ID" value="Kaladp0025s0008.v1.1"/>
</dbReference>
<feature type="transmembrane region" description="Helical" evidence="1">
    <location>
        <begin position="25"/>
        <end position="49"/>
    </location>
</feature>
<keyword evidence="1" id="KW-0812">Transmembrane</keyword>
<sequence>MSLSVVLADPSHIFRLKRRVRDREFVDFVVDMFSAGLMTGGLNVSIMVFDFLLHYSC</sequence>
<dbReference type="AlphaFoldDB" id="A0A7N0T8Z8"/>
<organism evidence="2 3">
    <name type="scientific">Kalanchoe fedtschenkoi</name>
    <name type="common">Lavender scallops</name>
    <name type="synonym">South American air plant</name>
    <dbReference type="NCBI Taxonomy" id="63787"/>
    <lineage>
        <taxon>Eukaryota</taxon>
        <taxon>Viridiplantae</taxon>
        <taxon>Streptophyta</taxon>
        <taxon>Embryophyta</taxon>
        <taxon>Tracheophyta</taxon>
        <taxon>Spermatophyta</taxon>
        <taxon>Magnoliopsida</taxon>
        <taxon>eudicotyledons</taxon>
        <taxon>Gunneridae</taxon>
        <taxon>Pentapetalae</taxon>
        <taxon>Saxifragales</taxon>
        <taxon>Crassulaceae</taxon>
        <taxon>Kalanchoe</taxon>
    </lineage>
</organism>
<keyword evidence="3" id="KW-1185">Reference proteome</keyword>
<evidence type="ECO:0000313" key="2">
    <source>
        <dbReference type="EnsemblPlants" id="Kaladp0025s0008.1.v1.1.CDS.1"/>
    </source>
</evidence>